<evidence type="ECO:0000256" key="2">
    <source>
        <dbReference type="SAM" id="SignalP"/>
    </source>
</evidence>
<protein>
    <recommendedName>
        <fullName evidence="5">Lipoprotein</fullName>
    </recommendedName>
</protein>
<accession>A0ABU4F076</accession>
<feature type="signal peptide" evidence="2">
    <location>
        <begin position="1"/>
        <end position="19"/>
    </location>
</feature>
<evidence type="ECO:0000313" key="3">
    <source>
        <dbReference type="EMBL" id="MDV7136914.1"/>
    </source>
</evidence>
<keyword evidence="4" id="KW-1185">Reference proteome</keyword>
<proteinExistence type="predicted"/>
<dbReference type="EMBL" id="JAWLUM010000006">
    <property type="protein sequence ID" value="MDV7136914.1"/>
    <property type="molecule type" value="Genomic_DNA"/>
</dbReference>
<feature type="compositionally biased region" description="Low complexity" evidence="1">
    <location>
        <begin position="26"/>
        <end position="55"/>
    </location>
</feature>
<reference evidence="3 4" key="1">
    <citation type="submission" date="2023-10" db="EMBL/GenBank/DDBJ databases">
        <title>Development of a sustainable strategy for remediation of hydrocarbon-contaminated territories based on the waste exchange concept.</title>
        <authorList>
            <person name="Krivoruchko A."/>
        </authorList>
    </citation>
    <scope>NUCLEOTIDE SEQUENCE [LARGE SCALE GENOMIC DNA]</scope>
    <source>
        <strain evidence="3 4">IEGM 1236</strain>
    </source>
</reference>
<feature type="region of interest" description="Disordered" evidence="1">
    <location>
        <begin position="21"/>
        <end position="55"/>
    </location>
</feature>
<evidence type="ECO:0000313" key="4">
    <source>
        <dbReference type="Proteomes" id="UP001185792"/>
    </source>
</evidence>
<feature type="chain" id="PRO_5045332270" description="Lipoprotein" evidence="2">
    <location>
        <begin position="20"/>
        <end position="124"/>
    </location>
</feature>
<evidence type="ECO:0008006" key="5">
    <source>
        <dbReference type="Google" id="ProtNLM"/>
    </source>
</evidence>
<dbReference type="PROSITE" id="PS51257">
    <property type="entry name" value="PROKAR_LIPOPROTEIN"/>
    <property type="match status" value="1"/>
</dbReference>
<organism evidence="3 4">
    <name type="scientific">Williamsia marianensis</name>
    <dbReference type="NCBI Taxonomy" id="85044"/>
    <lineage>
        <taxon>Bacteria</taxon>
        <taxon>Bacillati</taxon>
        <taxon>Actinomycetota</taxon>
        <taxon>Actinomycetes</taxon>
        <taxon>Mycobacteriales</taxon>
        <taxon>Nocardiaceae</taxon>
        <taxon>Williamsia</taxon>
    </lineage>
</organism>
<sequence length="124" mass="12471">MKRHMIGLIALGLFATACSSDGGGDSAPSASPASSSLTGVTMVTSPPSSTTVAPPVSTYTETATIEVPDGQAPETVTVEDPADIEAPFGPVEIDGYPVVVGGPCGNNPGMSYNDIVCINGIWTQ</sequence>
<dbReference type="Proteomes" id="UP001185792">
    <property type="component" value="Unassembled WGS sequence"/>
</dbReference>
<gene>
    <name evidence="3" type="ORF">R4198_24755</name>
</gene>
<comment type="caution">
    <text evidence="3">The sequence shown here is derived from an EMBL/GenBank/DDBJ whole genome shotgun (WGS) entry which is preliminary data.</text>
</comment>
<dbReference type="RefSeq" id="WP_317714842.1">
    <property type="nucleotide sequence ID" value="NZ_JAWLUM010000006.1"/>
</dbReference>
<evidence type="ECO:0000256" key="1">
    <source>
        <dbReference type="SAM" id="MobiDB-lite"/>
    </source>
</evidence>
<name>A0ABU4F076_WILMA</name>
<keyword evidence="2" id="KW-0732">Signal</keyword>